<evidence type="ECO:0000259" key="1">
    <source>
        <dbReference type="Pfam" id="PF12146"/>
    </source>
</evidence>
<dbReference type="Gene3D" id="3.40.50.1820">
    <property type="entry name" value="alpha/beta hydrolase"/>
    <property type="match status" value="1"/>
</dbReference>
<dbReference type="SUPFAM" id="SSF53474">
    <property type="entry name" value="alpha/beta-Hydrolases"/>
    <property type="match status" value="1"/>
</dbReference>
<keyword evidence="3" id="KW-1185">Reference proteome</keyword>
<dbReference type="Pfam" id="PF12146">
    <property type="entry name" value="Hydrolase_4"/>
    <property type="match status" value="1"/>
</dbReference>
<dbReference type="Proteomes" id="UP001055102">
    <property type="component" value="Unassembled WGS sequence"/>
</dbReference>
<protein>
    <recommendedName>
        <fullName evidence="1">Serine aminopeptidase S33 domain-containing protein</fullName>
    </recommendedName>
</protein>
<dbReference type="InterPro" id="IPR022742">
    <property type="entry name" value="Hydrolase_4"/>
</dbReference>
<proteinExistence type="predicted"/>
<gene>
    <name evidence="2" type="ORF">AOPFMNJM_0421</name>
</gene>
<reference evidence="2" key="1">
    <citation type="journal article" date="2021" name="Front. Microbiol.">
        <title>Comprehensive Comparative Genomics and Phenotyping of Methylobacterium Species.</title>
        <authorList>
            <person name="Alessa O."/>
            <person name="Ogura Y."/>
            <person name="Fujitani Y."/>
            <person name="Takami H."/>
            <person name="Hayashi T."/>
            <person name="Sahin N."/>
            <person name="Tani A."/>
        </authorList>
    </citation>
    <scope>NUCLEOTIDE SEQUENCE</scope>
    <source>
        <strain evidence="2">LMG 23639</strain>
    </source>
</reference>
<evidence type="ECO:0000313" key="3">
    <source>
        <dbReference type="Proteomes" id="UP001055102"/>
    </source>
</evidence>
<dbReference type="InterPro" id="IPR051044">
    <property type="entry name" value="MAG_DAG_Lipase"/>
</dbReference>
<dbReference type="InterPro" id="IPR029058">
    <property type="entry name" value="AB_hydrolase_fold"/>
</dbReference>
<comment type="caution">
    <text evidence="2">The sequence shown here is derived from an EMBL/GenBank/DDBJ whole genome shotgun (WGS) entry which is preliminary data.</text>
</comment>
<dbReference type="EMBL" id="BPQR01000007">
    <property type="protein sequence ID" value="GJE05124.1"/>
    <property type="molecule type" value="Genomic_DNA"/>
</dbReference>
<organism evidence="2 3">
    <name type="scientific">Methylobacterium jeotgali</name>
    <dbReference type="NCBI Taxonomy" id="381630"/>
    <lineage>
        <taxon>Bacteria</taxon>
        <taxon>Pseudomonadati</taxon>
        <taxon>Pseudomonadota</taxon>
        <taxon>Alphaproteobacteria</taxon>
        <taxon>Hyphomicrobiales</taxon>
        <taxon>Methylobacteriaceae</taxon>
        <taxon>Methylobacterium</taxon>
    </lineage>
</organism>
<feature type="domain" description="Serine aminopeptidase S33" evidence="1">
    <location>
        <begin position="42"/>
        <end position="297"/>
    </location>
</feature>
<dbReference type="PANTHER" id="PTHR11614">
    <property type="entry name" value="PHOSPHOLIPASE-RELATED"/>
    <property type="match status" value="1"/>
</dbReference>
<accession>A0ABQ4STL5</accession>
<name>A0ABQ4STL5_9HYPH</name>
<sequence length="327" mass="36014">MLTLRSTPGNPVPPEGTLVAVRTADGRELRAAYWWPTGRVGAKGTVCLLQGRAEFIEKYYETIGDLRRRGFAVVAFDWRGQGESARDVADPHKGHVGRFGHYRLDLEAVTEQVIRPRLPRPHVCLAHSMGGCVVLTGALEGWQPFERIVTLAPMLSIRMVRWPSVVSGLARVLHRLGFGRAYVPFGSPVSIATKPYAGNRLCRDPQRYARNAEAGRVVGAGAVGDPTLAWLAEAFRAMARLRDPRVPPRIDLPVLIVAAGEDPVCGTRQTERFASRLRSGRVIVLPDARHEILSERDSIREDFWAAFDAFVPGTPVADEPPETMAAE</sequence>
<evidence type="ECO:0000313" key="2">
    <source>
        <dbReference type="EMBL" id="GJE05124.1"/>
    </source>
</evidence>
<dbReference type="RefSeq" id="WP_238273850.1">
    <property type="nucleotide sequence ID" value="NZ_BPQR01000007.1"/>
</dbReference>
<reference evidence="2" key="2">
    <citation type="submission" date="2021-08" db="EMBL/GenBank/DDBJ databases">
        <authorList>
            <person name="Tani A."/>
            <person name="Ola A."/>
            <person name="Ogura Y."/>
            <person name="Katsura K."/>
            <person name="Hayashi T."/>
        </authorList>
    </citation>
    <scope>NUCLEOTIDE SEQUENCE</scope>
    <source>
        <strain evidence="2">LMG 23639</strain>
    </source>
</reference>